<reference evidence="3 4" key="1">
    <citation type="journal article" date="2021" name="ISME Commun">
        <title>Automated analysis of genomic sequences facilitates high-throughput and comprehensive description of bacteria.</title>
        <authorList>
            <person name="Hitch T.C.A."/>
        </authorList>
    </citation>
    <scope>NUCLEOTIDE SEQUENCE [LARGE SCALE GENOMIC DNA]</scope>
    <source>
        <strain evidence="3 4">H2_18</strain>
    </source>
</reference>
<sequence>MKRGRNIVAFLLFLVSMVSTAGCESVITENACLSEEHVEASDVPASEKKYESSKQNKSIEEMMREIEKKRLPSSVALDVEPIYQEPELPTGCEAVSLTMLLAYEGFDLEKMTIAEEYLVYSKNWDLDEGYVGNPTTYEGAGCFPPTIVQTAKKYLTAQKSSLEAVDLTGKSMEELLHYVADGHPVAVWTSMYMEPPILTEQEESTFPWYDTEHCVVLSGYDLEEDILIVQDPLMGTIDRKQEEFTEIYDFIGQYAVVLL</sequence>
<keyword evidence="4" id="KW-1185">Reference proteome</keyword>
<name>A0ABT2T8L5_9FIRM</name>
<evidence type="ECO:0000259" key="2">
    <source>
        <dbReference type="Pfam" id="PF13529"/>
    </source>
</evidence>
<dbReference type="EMBL" id="JAOQJX010000003">
    <property type="protein sequence ID" value="MCU6746608.1"/>
    <property type="molecule type" value="Genomic_DNA"/>
</dbReference>
<accession>A0ABT2T8L5</accession>
<proteinExistence type="predicted"/>
<feature type="domain" description="Peptidase C39-like" evidence="2">
    <location>
        <begin position="77"/>
        <end position="232"/>
    </location>
</feature>
<dbReference type="Proteomes" id="UP001652394">
    <property type="component" value="Unassembled WGS sequence"/>
</dbReference>
<feature type="chain" id="PRO_5046781584" evidence="1">
    <location>
        <begin position="22"/>
        <end position="259"/>
    </location>
</feature>
<evidence type="ECO:0000313" key="3">
    <source>
        <dbReference type="EMBL" id="MCU6746608.1"/>
    </source>
</evidence>
<dbReference type="PROSITE" id="PS51257">
    <property type="entry name" value="PROKAR_LIPOPROTEIN"/>
    <property type="match status" value="1"/>
</dbReference>
<organism evidence="3 4">
    <name type="scientific">Faecalicatena acetigenes</name>
    <dbReference type="NCBI Taxonomy" id="2981790"/>
    <lineage>
        <taxon>Bacteria</taxon>
        <taxon>Bacillati</taxon>
        <taxon>Bacillota</taxon>
        <taxon>Clostridia</taxon>
        <taxon>Lachnospirales</taxon>
        <taxon>Lachnospiraceae</taxon>
        <taxon>Faecalicatena</taxon>
    </lineage>
</organism>
<feature type="signal peptide" evidence="1">
    <location>
        <begin position="1"/>
        <end position="21"/>
    </location>
</feature>
<keyword evidence="1" id="KW-0732">Signal</keyword>
<dbReference type="Gene3D" id="3.90.70.10">
    <property type="entry name" value="Cysteine proteinases"/>
    <property type="match status" value="1"/>
</dbReference>
<dbReference type="PANTHER" id="PTHR37806">
    <property type="entry name" value="LMO0724 PROTEIN"/>
    <property type="match status" value="1"/>
</dbReference>
<dbReference type="PANTHER" id="PTHR37806:SF1">
    <property type="entry name" value="PEPTIDASE C39-LIKE DOMAIN-CONTAINING PROTEIN"/>
    <property type="match status" value="1"/>
</dbReference>
<comment type="caution">
    <text evidence="3">The sequence shown here is derived from an EMBL/GenBank/DDBJ whole genome shotgun (WGS) entry which is preliminary data.</text>
</comment>
<gene>
    <name evidence="3" type="ORF">OCV51_02875</name>
</gene>
<dbReference type="InterPro" id="IPR039564">
    <property type="entry name" value="Peptidase_C39-like"/>
</dbReference>
<protein>
    <submittedName>
        <fullName evidence="3">C39 family peptidase</fullName>
    </submittedName>
</protein>
<dbReference type="Pfam" id="PF13529">
    <property type="entry name" value="Peptidase_C39_2"/>
    <property type="match status" value="1"/>
</dbReference>
<evidence type="ECO:0000313" key="4">
    <source>
        <dbReference type="Proteomes" id="UP001652394"/>
    </source>
</evidence>
<dbReference type="RefSeq" id="WP_059069637.1">
    <property type="nucleotide sequence ID" value="NZ_JAOQJX010000003.1"/>
</dbReference>
<evidence type="ECO:0000256" key="1">
    <source>
        <dbReference type="SAM" id="SignalP"/>
    </source>
</evidence>